<organism evidence="1 2">
    <name type="scientific">Holotrichia oblita</name>
    <name type="common">Chafer beetle</name>
    <dbReference type="NCBI Taxonomy" id="644536"/>
    <lineage>
        <taxon>Eukaryota</taxon>
        <taxon>Metazoa</taxon>
        <taxon>Ecdysozoa</taxon>
        <taxon>Arthropoda</taxon>
        <taxon>Hexapoda</taxon>
        <taxon>Insecta</taxon>
        <taxon>Pterygota</taxon>
        <taxon>Neoptera</taxon>
        <taxon>Endopterygota</taxon>
        <taxon>Coleoptera</taxon>
        <taxon>Polyphaga</taxon>
        <taxon>Scarabaeiformia</taxon>
        <taxon>Scarabaeidae</taxon>
        <taxon>Melolonthinae</taxon>
        <taxon>Holotrichia</taxon>
    </lineage>
</organism>
<dbReference type="Proteomes" id="UP001056778">
    <property type="component" value="Chromosome 3"/>
</dbReference>
<gene>
    <name evidence="1" type="ORF">MML48_3g00019588</name>
</gene>
<dbReference type="EMBL" id="CM043017">
    <property type="protein sequence ID" value="KAI4465007.1"/>
    <property type="molecule type" value="Genomic_DNA"/>
</dbReference>
<proteinExistence type="predicted"/>
<comment type="caution">
    <text evidence="1">The sequence shown here is derived from an EMBL/GenBank/DDBJ whole genome shotgun (WGS) entry which is preliminary data.</text>
</comment>
<evidence type="ECO:0000313" key="2">
    <source>
        <dbReference type="Proteomes" id="UP001056778"/>
    </source>
</evidence>
<name>A0ACB9TDU9_HOLOL</name>
<evidence type="ECO:0000313" key="1">
    <source>
        <dbReference type="EMBL" id="KAI4465007.1"/>
    </source>
</evidence>
<sequence>MADDWRTTTFRQSVVTKIDEAIRQSGQTTSRNSHEMENHVFQKAKTKEEYLGFVARLILHVREMNTKKGAGMNGPSGCQVGPGMPDPINALQNLASQGSRNNQMMGGMAQPGQMGGPQQMPSPATNLLQSLNRGPSNTMVNMQGNIAGNMSGSMQGTIQPRPTMGLPPNSGSISNQLGGQISNPIAGQIPNASIAQMTNQMQNTLANQLQGQVTNQISGQISNQLTNQINQGMQSSIGGPMSNQMPPQMANQMANQMPSQMLGQMQSIQRKPGEGMIMSAPNANFPRNPTPTQFLSQSPSPSVQSPAGMGGPQTTNQMVASPALAPSPSSQINIMGGQRSVGMAPSPSSSLNTPGQTNQSPMAMQDEQAYRDKVRQLSKFIEPLRKMIQKMGNDGEHVEKTAKMKKLLEILSNPTQRMPLETLLKCEVVLKKMDFKRGDSSVSAATSHLTFKEHHVFNPLVEAISTNIHSPVINHTLHRTFGPTLEALFGPEIKLVPPLKKIKVEEPASEIPDVLQGEIARLDQRFKVSLDPNQQPGSKTIQLICWLDDKHLPCVPPVSLIVPEDYPMTAPKCNMAAHEYNATEFLAAVQSALLARVKKMPKYFSVSQLLDTWEMSVRQASAPTQTPIHTTTLLMGL</sequence>
<keyword evidence="2" id="KW-1185">Reference proteome</keyword>
<accession>A0ACB9TDU9</accession>
<reference evidence="1" key="1">
    <citation type="submission" date="2022-04" db="EMBL/GenBank/DDBJ databases">
        <title>Chromosome-scale genome assembly of Holotrichia oblita Faldermann.</title>
        <authorList>
            <person name="Rongchong L."/>
        </authorList>
    </citation>
    <scope>NUCLEOTIDE SEQUENCE</scope>
    <source>
        <strain evidence="1">81SQS9</strain>
    </source>
</reference>
<protein>
    <submittedName>
        <fullName evidence="1">Mediator of rna polymerase ii transcription subunit 15</fullName>
    </submittedName>
</protein>